<dbReference type="NCBIfam" id="TIGR01665">
    <property type="entry name" value="put_anti_recept"/>
    <property type="match status" value="1"/>
</dbReference>
<dbReference type="InterPro" id="IPR007119">
    <property type="entry name" value="Phage_tail_spike_N"/>
</dbReference>
<evidence type="ECO:0000259" key="2">
    <source>
        <dbReference type="Pfam" id="PF06605"/>
    </source>
</evidence>
<feature type="domain" description="Tail spike" evidence="2">
    <location>
        <begin position="136"/>
        <end position="328"/>
    </location>
</feature>
<feature type="coiled-coil region" evidence="1">
    <location>
        <begin position="444"/>
        <end position="478"/>
    </location>
</feature>
<dbReference type="Proteomes" id="UP000073434">
    <property type="component" value="Unassembled WGS sequence"/>
</dbReference>
<sequence>MLSLLDKTVRTAKWHGKPLPETIKSSVKENLNGDFVLNFTYPITDSGLFRELKEDYLVRSPVPVLGHQLFRIKKVIEGDTSLEVVAYHISDDVMTRLVSPFRCEQVPCATALSSMVMASKSPLGDFSFTSDIVKNRTYTTDKEQTLFSSLLDGKHSILGTWEGELVRDNLSLSIKSERGQDRGVVISTHYNLKKYQRTKESSQIITRIHATSSFKQEGQDRETVLQVTVDSPLINSYPFINEMTYTNNHVTTRQELIEWASSKFRLEGIDKPKDAIIIEAFELDGQKVHLGDTVTLKSKLHGIDVRKKAIAYDYDPLAKNYRSITFDDKASIGTGKTGGSLSTLANNLLDGNKRSEDVAVEIALENANRAFDAEFEKRKVAFDNAIEQAQSRGEVYADRLKAGIDSELSTIHQQMRQQEEAQQRTTRDLLAKAAVNTNLATEAKQKAEQAQTGATEALRRAEQAKLDAIKEANRLTSTERSQTETKIATAKSQAISEASRLVDVAKSLLSGQLATVSSSLSQTKEDIKLLASKQLVDSLTGRVTGAESMIQVQADQISQRVKTSDFNQAKQRIETAESSITQLGNRITTEISQVDAKIPTSLDGLNLMTGTRDWSNRGNAWHFGNNWSTETENFRGLVVRSTQAGFNGSHQNIVVKAGDVITFSFYAKANQPLSSIKVSAIWSGSSVYRAPVARVRESDDIISVTSDWKRYWKTVHVISDGSLQFRTEYNASTILNGNKFYVAGLKVAKSSLDTGYSENPADIAGELTAQRTLITQTASGVEQVSTRLTEANGKISSSETQIRQLVSDVSSKVSQTDFNTVKRTVEGHTTSIQQTQQSILLKADKTVLEGVKTTADNALAKANTNASQITQTKADLRIANDAISQKVAKTDFNSLSGRVASAESTIRTQAGQIEQRLTSTQVESAINSKGYQTKSQVDSNISGRGYLTSSSLQPYATTTSVQNLVRTTSDSFTQRISQTESRIPTSVSHRNLIAGTSDRWSAYQTINVSSNWIASLGRVQFGDSSGIYVGSKVHLYVHVSADEITFDPAVTTRTMKLQGPILDNQNSWTWTNWNLYHPYYNKWSSNLTTGNNYRLIKLTSTVTQEMYQQSKGFELQVRVDGVKTGKFHVRALMVSTGDIFPDYWTPSLDDFTTVTAFHEVRDTVSSHTRTIGDHTNQISQVIQTATGIVTRVGNLETSRATTATVNAIQTQVSTLAGVWSVRNLTSAGTVLSQLNLNKDGSVKIDGKLVQITGTTYIQDGVIASGKIASLDAGKITTGIISAARIGAEAITADKLKVDQAFFTKFMATEAYLKQLFAKSAFITQVQSVTLSANKISGGILSAINGAMKINLSLGNIKFFTNSPSISREVSGYPHQWVSFETGTSNGKPCGVTIIGSNRWNNWNANDGGFVGIRAWNGTDTDQIDVVGDKVRLASAPYTNPDGWEIVTLPNRLSIDAFKASDRPSSILNIGDIRIYRNGTTYVSLKDVLHQFNHNFKHLVNITGRGDVILTWDTIK</sequence>
<dbReference type="EMBL" id="FIFW01000008">
    <property type="protein sequence ID" value="CYU50182.1"/>
    <property type="molecule type" value="Genomic_DNA"/>
</dbReference>
<protein>
    <submittedName>
        <fullName evidence="4">Extracellular matrix-binding protein ebhB</fullName>
    </submittedName>
</protein>
<dbReference type="RefSeq" id="WP_044688767.1">
    <property type="nucleotide sequence ID" value="NZ_CEEW01000076.1"/>
</dbReference>
<dbReference type="InterPro" id="IPR012892">
    <property type="entry name" value="Gp58"/>
</dbReference>
<name>A0A0Z8DV70_STRSU</name>
<evidence type="ECO:0000313" key="4">
    <source>
        <dbReference type="EMBL" id="CYU50182.1"/>
    </source>
</evidence>
<accession>A0A0Z8DV70</accession>
<organism evidence="4 5">
    <name type="scientific">Streptococcus suis</name>
    <dbReference type="NCBI Taxonomy" id="1307"/>
    <lineage>
        <taxon>Bacteria</taxon>
        <taxon>Bacillati</taxon>
        <taxon>Bacillota</taxon>
        <taxon>Bacilli</taxon>
        <taxon>Lactobacillales</taxon>
        <taxon>Streptococcaceae</taxon>
        <taxon>Streptococcus</taxon>
    </lineage>
</organism>
<feature type="domain" description="Gp58-like" evidence="3">
    <location>
        <begin position="1157"/>
        <end position="1433"/>
    </location>
</feature>
<dbReference type="InterPro" id="IPR010572">
    <property type="entry name" value="Tail_dom"/>
</dbReference>
<evidence type="ECO:0000256" key="1">
    <source>
        <dbReference type="SAM" id="Coils"/>
    </source>
</evidence>
<dbReference type="Pfam" id="PF07902">
    <property type="entry name" value="Gp58"/>
    <property type="match status" value="1"/>
</dbReference>
<reference evidence="4 5" key="1">
    <citation type="submission" date="2016-02" db="EMBL/GenBank/DDBJ databases">
        <authorList>
            <consortium name="Pathogen Informatics"/>
        </authorList>
    </citation>
    <scope>NUCLEOTIDE SEQUENCE [LARGE SCALE GENOMIC DNA]</scope>
    <source>
        <strain evidence="4 5">LSS23</strain>
    </source>
</reference>
<proteinExistence type="predicted"/>
<dbReference type="Pfam" id="PF06605">
    <property type="entry name" value="Prophage_tail"/>
    <property type="match status" value="1"/>
</dbReference>
<gene>
    <name evidence="4" type="ORF">ERS132385_01016</name>
</gene>
<keyword evidence="1" id="KW-0175">Coiled coil</keyword>
<evidence type="ECO:0000259" key="3">
    <source>
        <dbReference type="Pfam" id="PF07902"/>
    </source>
</evidence>
<evidence type="ECO:0000313" key="5">
    <source>
        <dbReference type="Proteomes" id="UP000073434"/>
    </source>
</evidence>